<accession>A0A1S7SC00</accession>
<dbReference type="Proteomes" id="UP000191897">
    <property type="component" value="Unassembled WGS sequence"/>
</dbReference>
<reference evidence="1 2" key="1">
    <citation type="submission" date="2016-01" db="EMBL/GenBank/DDBJ databases">
        <authorList>
            <person name="Oliw E.H."/>
        </authorList>
    </citation>
    <scope>NUCLEOTIDE SEQUENCE [LARGE SCALE GENOMIC DNA]</scope>
    <source>
        <strain evidence="1 2">Kerr 14</strain>
    </source>
</reference>
<evidence type="ECO:0000313" key="2">
    <source>
        <dbReference type="Proteomes" id="UP000191897"/>
    </source>
</evidence>
<dbReference type="EMBL" id="FBWC01000036">
    <property type="protein sequence ID" value="CUX65532.1"/>
    <property type="molecule type" value="Genomic_DNA"/>
</dbReference>
<gene>
    <name evidence="1" type="ORF">AGR4C_pa50037</name>
</gene>
<organism evidence="1 2">
    <name type="scientific">Agrobacterium tumefaciens str. Kerr 14</name>
    <dbReference type="NCBI Taxonomy" id="1183424"/>
    <lineage>
        <taxon>Bacteria</taxon>
        <taxon>Pseudomonadati</taxon>
        <taxon>Pseudomonadota</taxon>
        <taxon>Alphaproteobacteria</taxon>
        <taxon>Hyphomicrobiales</taxon>
        <taxon>Rhizobiaceae</taxon>
        <taxon>Rhizobium/Agrobacterium group</taxon>
        <taxon>Agrobacterium</taxon>
        <taxon>Agrobacterium tumefaciens complex</taxon>
    </lineage>
</organism>
<evidence type="ECO:0000313" key="1">
    <source>
        <dbReference type="EMBL" id="CUX65532.1"/>
    </source>
</evidence>
<protein>
    <submittedName>
        <fullName evidence="1">Uncharacterized protein</fullName>
    </submittedName>
</protein>
<sequence>MRSLPAKTSIRGAQSVLVHHIISKYDYLYWACFGINDFERNA</sequence>
<dbReference type="AlphaFoldDB" id="A0A1S7SC00"/>
<proteinExistence type="predicted"/>
<name>A0A1S7SC00_AGRTU</name>